<protein>
    <submittedName>
        <fullName evidence="2">Uncharacterized protein</fullName>
    </submittedName>
</protein>
<proteinExistence type="predicted"/>
<dbReference type="AlphaFoldDB" id="A0A8H5FCP1"/>
<accession>A0A8H5FCP1</accession>
<dbReference type="OrthoDB" id="2996353at2759"/>
<evidence type="ECO:0000313" key="2">
    <source>
        <dbReference type="EMBL" id="KAF5331979.1"/>
    </source>
</evidence>
<evidence type="ECO:0000313" key="3">
    <source>
        <dbReference type="EMBL" id="KAF5334784.1"/>
    </source>
</evidence>
<dbReference type="EMBL" id="JAACJK010000138">
    <property type="protein sequence ID" value="KAF5328281.1"/>
    <property type="molecule type" value="Genomic_DNA"/>
</dbReference>
<organism evidence="2 4">
    <name type="scientific">Ephemerocybe angulata</name>
    <dbReference type="NCBI Taxonomy" id="980116"/>
    <lineage>
        <taxon>Eukaryota</taxon>
        <taxon>Fungi</taxon>
        <taxon>Dikarya</taxon>
        <taxon>Basidiomycota</taxon>
        <taxon>Agaricomycotina</taxon>
        <taxon>Agaricomycetes</taxon>
        <taxon>Agaricomycetidae</taxon>
        <taxon>Agaricales</taxon>
        <taxon>Agaricineae</taxon>
        <taxon>Psathyrellaceae</taxon>
        <taxon>Ephemerocybe</taxon>
    </lineage>
</organism>
<dbReference type="EMBL" id="JAACJK010000066">
    <property type="protein sequence ID" value="KAF5334784.1"/>
    <property type="molecule type" value="Genomic_DNA"/>
</dbReference>
<gene>
    <name evidence="2" type="ORF">D9611_009021</name>
    <name evidence="3" type="ORF">D9611_012980</name>
    <name evidence="1" type="ORF">D9611_014757</name>
</gene>
<name>A0A8H5FCP1_9AGAR</name>
<keyword evidence="4" id="KW-1185">Reference proteome</keyword>
<sequence length="188" mass="21175">MDLIVHEVGDVDVELLIADAKAISRGQRWPMTKCAFFGSSCSKPFIVPAATQCTSIGKGRPMDIFFRSYVNAAIPRSSLVYNLDDYFIEVNRYPAHSLVEGPWRYAIFTSQNCNDEVNKLVRRLYKGQDLHVHGCVLVAKADHMGIVHPVHESDLSQIETMLVENLITQYQVVTVNPDMRSTEAINVF</sequence>
<comment type="caution">
    <text evidence="2">The sequence shown here is derived from an EMBL/GenBank/DDBJ whole genome shotgun (WGS) entry which is preliminary data.</text>
</comment>
<dbReference type="EMBL" id="JAACJK010000112">
    <property type="protein sequence ID" value="KAF5331979.1"/>
    <property type="molecule type" value="Genomic_DNA"/>
</dbReference>
<reference evidence="2 4" key="1">
    <citation type="journal article" date="2020" name="ISME J.">
        <title>Uncovering the hidden diversity of litter-decomposition mechanisms in mushroom-forming fungi.</title>
        <authorList>
            <person name="Floudas D."/>
            <person name="Bentzer J."/>
            <person name="Ahren D."/>
            <person name="Johansson T."/>
            <person name="Persson P."/>
            <person name="Tunlid A."/>
        </authorList>
    </citation>
    <scope>NUCLEOTIDE SEQUENCE [LARGE SCALE GENOMIC DNA]</scope>
    <source>
        <strain evidence="2 4">CBS 175.51</strain>
    </source>
</reference>
<dbReference type="Proteomes" id="UP000541558">
    <property type="component" value="Unassembled WGS sequence"/>
</dbReference>
<evidence type="ECO:0000313" key="4">
    <source>
        <dbReference type="Proteomes" id="UP000541558"/>
    </source>
</evidence>
<evidence type="ECO:0000313" key="1">
    <source>
        <dbReference type="EMBL" id="KAF5328281.1"/>
    </source>
</evidence>